<dbReference type="Proteomes" id="UP001187239">
    <property type="component" value="Unassembled WGS sequence"/>
</dbReference>
<sequence length="48" mass="5390">MHEPPVQSDCCAFSGNYLLESNPERHDKTPLAAAIGKRVYKRLLMQSS</sequence>
<protein>
    <submittedName>
        <fullName evidence="1">Replication initiation protein</fullName>
    </submittedName>
</protein>
<evidence type="ECO:0000313" key="2">
    <source>
        <dbReference type="Proteomes" id="UP001187239"/>
    </source>
</evidence>
<reference evidence="1" key="1">
    <citation type="submission" date="2023-10" db="EMBL/GenBank/DDBJ databases">
        <title>Surveillance and assessment of the effects of hospital wastewater treatment on clearance of pathogenic bacterial and antimicrobial resistance genes.</title>
        <authorList>
            <person name="Wu Y."/>
        </authorList>
    </citation>
    <scope>NUCLEOTIDE SEQUENCE</scope>
    <source>
        <strain evidence="1">23-M-SY-8</strain>
    </source>
</reference>
<dbReference type="EMBL" id="JAWHXQ010000086">
    <property type="protein sequence ID" value="MDV0614805.1"/>
    <property type="molecule type" value="Genomic_DNA"/>
</dbReference>
<organism evidence="1 2">
    <name type="scientific">Klebsiella quasipneumoniae subsp. similipneumoniae</name>
    <dbReference type="NCBI Taxonomy" id="1463164"/>
    <lineage>
        <taxon>Bacteria</taxon>
        <taxon>Pseudomonadati</taxon>
        <taxon>Pseudomonadota</taxon>
        <taxon>Gammaproteobacteria</taxon>
        <taxon>Enterobacterales</taxon>
        <taxon>Enterobacteriaceae</taxon>
        <taxon>Klebsiella/Raoultella group</taxon>
        <taxon>Klebsiella</taxon>
        <taxon>Klebsiella pneumoniae complex</taxon>
    </lineage>
</organism>
<comment type="caution">
    <text evidence="1">The sequence shown here is derived from an EMBL/GenBank/DDBJ whole genome shotgun (WGS) entry which is preliminary data.</text>
</comment>
<gene>
    <name evidence="1" type="ORF">RZO73_30580</name>
</gene>
<proteinExistence type="predicted"/>
<name>A0AAE4MY01_9ENTR</name>
<accession>A0AAE4MY01</accession>
<dbReference type="RefSeq" id="WP_087777340.1">
    <property type="nucleotide sequence ID" value="NZ_JAWHXQ010000086.1"/>
</dbReference>
<evidence type="ECO:0000313" key="1">
    <source>
        <dbReference type="EMBL" id="MDV0614805.1"/>
    </source>
</evidence>
<dbReference type="AlphaFoldDB" id="A0AAE4MY01"/>